<dbReference type="Proteomes" id="UP000789405">
    <property type="component" value="Unassembled WGS sequence"/>
</dbReference>
<reference evidence="1" key="1">
    <citation type="submission" date="2021-06" db="EMBL/GenBank/DDBJ databases">
        <authorList>
            <person name="Kallberg Y."/>
            <person name="Tangrot J."/>
            <person name="Rosling A."/>
        </authorList>
    </citation>
    <scope>NUCLEOTIDE SEQUENCE</scope>
    <source>
        <strain evidence="1">MA453B</strain>
    </source>
</reference>
<organism evidence="1 2">
    <name type="scientific">Dentiscutata erythropus</name>
    <dbReference type="NCBI Taxonomy" id="1348616"/>
    <lineage>
        <taxon>Eukaryota</taxon>
        <taxon>Fungi</taxon>
        <taxon>Fungi incertae sedis</taxon>
        <taxon>Mucoromycota</taxon>
        <taxon>Glomeromycotina</taxon>
        <taxon>Glomeromycetes</taxon>
        <taxon>Diversisporales</taxon>
        <taxon>Gigasporaceae</taxon>
        <taxon>Dentiscutata</taxon>
    </lineage>
</organism>
<name>A0A9N9PDW8_9GLOM</name>
<evidence type="ECO:0000313" key="2">
    <source>
        <dbReference type="Proteomes" id="UP000789405"/>
    </source>
</evidence>
<sequence length="85" mass="9597">VATKSGSKTFLDCRTCPWVFGGEISVQHINIMANNTTLDFSHSELNRSIVTPNISTIITDYQFNSSIQSMYSNNEQQNVYETNEN</sequence>
<dbReference type="EMBL" id="CAJVPY010047182">
    <property type="protein sequence ID" value="CAG8811121.1"/>
    <property type="molecule type" value="Genomic_DNA"/>
</dbReference>
<accession>A0A9N9PDW8</accession>
<keyword evidence="2" id="KW-1185">Reference proteome</keyword>
<evidence type="ECO:0000313" key="1">
    <source>
        <dbReference type="EMBL" id="CAG8811121.1"/>
    </source>
</evidence>
<protein>
    <submittedName>
        <fullName evidence="1">23276_t:CDS:1</fullName>
    </submittedName>
</protein>
<proteinExistence type="predicted"/>
<feature type="non-terminal residue" evidence="1">
    <location>
        <position position="85"/>
    </location>
</feature>
<comment type="caution">
    <text evidence="1">The sequence shown here is derived from an EMBL/GenBank/DDBJ whole genome shotgun (WGS) entry which is preliminary data.</text>
</comment>
<dbReference type="AlphaFoldDB" id="A0A9N9PDW8"/>
<feature type="non-terminal residue" evidence="1">
    <location>
        <position position="1"/>
    </location>
</feature>
<gene>
    <name evidence="1" type="ORF">DERYTH_LOCUS25412</name>
</gene>
<dbReference type="OrthoDB" id="10493548at2759"/>